<comment type="caution">
    <text evidence="2">The sequence shown here is derived from an EMBL/GenBank/DDBJ whole genome shotgun (WGS) entry which is preliminary data.</text>
</comment>
<dbReference type="Proteomes" id="UP001201163">
    <property type="component" value="Unassembled WGS sequence"/>
</dbReference>
<evidence type="ECO:0000313" key="2">
    <source>
        <dbReference type="EMBL" id="KAH8981172.1"/>
    </source>
</evidence>
<keyword evidence="1" id="KW-0732">Signal</keyword>
<evidence type="ECO:0000313" key="3">
    <source>
        <dbReference type="Proteomes" id="UP001201163"/>
    </source>
</evidence>
<evidence type="ECO:0008006" key="4">
    <source>
        <dbReference type="Google" id="ProtNLM"/>
    </source>
</evidence>
<evidence type="ECO:0000256" key="1">
    <source>
        <dbReference type="SAM" id="SignalP"/>
    </source>
</evidence>
<sequence>MTCWGLSCWGLCSTACPGLFFPLAATRQALQTSITYSPCPRILSRWIPRVRSVNTSQALDLVVQRPRLRVLVARTPSSSQK</sequence>
<keyword evidence="3" id="KW-1185">Reference proteome</keyword>
<dbReference type="EMBL" id="JAKELL010000120">
    <property type="protein sequence ID" value="KAH8981172.1"/>
    <property type="molecule type" value="Genomic_DNA"/>
</dbReference>
<proteinExistence type="predicted"/>
<feature type="chain" id="PRO_5042029916" description="Secreted protein" evidence="1">
    <location>
        <begin position="19"/>
        <end position="81"/>
    </location>
</feature>
<name>A0AAD4L5R8_9AGAM</name>
<feature type="signal peptide" evidence="1">
    <location>
        <begin position="1"/>
        <end position="18"/>
    </location>
</feature>
<organism evidence="2 3">
    <name type="scientific">Lactarius akahatsu</name>
    <dbReference type="NCBI Taxonomy" id="416441"/>
    <lineage>
        <taxon>Eukaryota</taxon>
        <taxon>Fungi</taxon>
        <taxon>Dikarya</taxon>
        <taxon>Basidiomycota</taxon>
        <taxon>Agaricomycotina</taxon>
        <taxon>Agaricomycetes</taxon>
        <taxon>Russulales</taxon>
        <taxon>Russulaceae</taxon>
        <taxon>Lactarius</taxon>
    </lineage>
</organism>
<accession>A0AAD4L5R8</accession>
<protein>
    <recommendedName>
        <fullName evidence="4">Secreted protein</fullName>
    </recommendedName>
</protein>
<reference evidence="2" key="1">
    <citation type="submission" date="2022-01" db="EMBL/GenBank/DDBJ databases">
        <title>Comparative genomics reveals a dynamic genome evolution in the ectomycorrhizal milk-cap (Lactarius) mushrooms.</title>
        <authorList>
            <consortium name="DOE Joint Genome Institute"/>
            <person name="Lebreton A."/>
            <person name="Tang N."/>
            <person name="Kuo A."/>
            <person name="LaButti K."/>
            <person name="Drula E."/>
            <person name="Barry K."/>
            <person name="Clum A."/>
            <person name="Lipzen A."/>
            <person name="Mousain D."/>
            <person name="Ng V."/>
            <person name="Wang R."/>
            <person name="Wang X."/>
            <person name="Dai Y."/>
            <person name="Henrissat B."/>
            <person name="Grigoriev I.V."/>
            <person name="Guerin-Laguette A."/>
            <person name="Yu F."/>
            <person name="Martin F.M."/>
        </authorList>
    </citation>
    <scope>NUCLEOTIDE SEQUENCE</scope>
    <source>
        <strain evidence="2">QP</strain>
    </source>
</reference>
<dbReference type="AlphaFoldDB" id="A0AAD4L5R8"/>
<gene>
    <name evidence="2" type="ORF">EDB92DRAFT_1898270</name>
</gene>